<dbReference type="EMBL" id="HBIX01005006">
    <property type="protein sequence ID" value="CAE0711232.1"/>
    <property type="molecule type" value="Transcribed_RNA"/>
</dbReference>
<dbReference type="PANTHER" id="PTHR45640">
    <property type="entry name" value="HEAT SHOCK PROTEIN HSP-12.2-RELATED"/>
    <property type="match status" value="1"/>
</dbReference>
<dbReference type="CDD" id="cd06464">
    <property type="entry name" value="ACD_sHsps-like"/>
    <property type="match status" value="1"/>
</dbReference>
<name>A0A7S4ACZ7_9STRA</name>
<dbReference type="PANTHER" id="PTHR45640:SF26">
    <property type="entry name" value="RE23625P"/>
    <property type="match status" value="1"/>
</dbReference>
<organism evidence="4">
    <name type="scientific">Pseudo-nitzschia australis</name>
    <dbReference type="NCBI Taxonomy" id="44445"/>
    <lineage>
        <taxon>Eukaryota</taxon>
        <taxon>Sar</taxon>
        <taxon>Stramenopiles</taxon>
        <taxon>Ochrophyta</taxon>
        <taxon>Bacillariophyta</taxon>
        <taxon>Bacillariophyceae</taxon>
        <taxon>Bacillariophycidae</taxon>
        <taxon>Bacillariales</taxon>
        <taxon>Bacillariaceae</taxon>
        <taxon>Pseudo-nitzschia</taxon>
    </lineage>
</organism>
<dbReference type="Pfam" id="PF00011">
    <property type="entry name" value="HSP20"/>
    <property type="match status" value="1"/>
</dbReference>
<dbReference type="AlphaFoldDB" id="A0A7S4ACZ7"/>
<dbReference type="PROSITE" id="PS01031">
    <property type="entry name" value="SHSP"/>
    <property type="match status" value="1"/>
</dbReference>
<dbReference type="SUPFAM" id="SSF49764">
    <property type="entry name" value="HSP20-like chaperones"/>
    <property type="match status" value="1"/>
</dbReference>
<evidence type="ECO:0000259" key="3">
    <source>
        <dbReference type="PROSITE" id="PS01031"/>
    </source>
</evidence>
<comment type="similarity">
    <text evidence="1 2">Belongs to the small heat shock protein (HSP20) family.</text>
</comment>
<gene>
    <name evidence="4" type="ORF">PAUS00366_LOCUS3969</name>
</gene>
<accession>A0A7S4ACZ7</accession>
<dbReference type="InterPro" id="IPR008978">
    <property type="entry name" value="HSP20-like_chaperone"/>
</dbReference>
<dbReference type="InterPro" id="IPR002068">
    <property type="entry name" value="A-crystallin/Hsp20_dom"/>
</dbReference>
<evidence type="ECO:0000313" key="4">
    <source>
        <dbReference type="EMBL" id="CAE0711232.1"/>
    </source>
</evidence>
<dbReference type="Gene3D" id="2.60.40.790">
    <property type="match status" value="1"/>
</dbReference>
<sequence length="209" mass="23654">MSMNLSKQAAGALAFSPFVNPWSFGPYYSMVPTMRVSEAALDTDFERALEKQHKLAQRMFDQTTMIPHIASQQHNRYELIDNDEKFQLKVAVPGIKDEDIDIKLEEGFITIQGHHEATTKNSRYSSKFEQTFSLDPAVDVKKFVATIDNGVLVVSAPKEQAKLAEKKVRKIPIMHGTKNKEELETGKEEIHVETVGAENEEVMDLDKEN</sequence>
<evidence type="ECO:0000256" key="2">
    <source>
        <dbReference type="RuleBase" id="RU003616"/>
    </source>
</evidence>
<reference evidence="4" key="1">
    <citation type="submission" date="2021-01" db="EMBL/GenBank/DDBJ databases">
        <authorList>
            <person name="Corre E."/>
            <person name="Pelletier E."/>
            <person name="Niang G."/>
            <person name="Scheremetjew M."/>
            <person name="Finn R."/>
            <person name="Kale V."/>
            <person name="Holt S."/>
            <person name="Cochrane G."/>
            <person name="Meng A."/>
            <person name="Brown T."/>
            <person name="Cohen L."/>
        </authorList>
    </citation>
    <scope>NUCLEOTIDE SEQUENCE</scope>
    <source>
        <strain evidence="4">10249 10 AB</strain>
    </source>
</reference>
<evidence type="ECO:0000256" key="1">
    <source>
        <dbReference type="PROSITE-ProRule" id="PRU00285"/>
    </source>
</evidence>
<proteinExistence type="inferred from homology"/>
<dbReference type="InterPro" id="IPR001436">
    <property type="entry name" value="Alpha-crystallin/sHSP_animal"/>
</dbReference>
<feature type="domain" description="SHSP" evidence="3">
    <location>
        <begin position="68"/>
        <end position="174"/>
    </location>
</feature>
<protein>
    <recommendedName>
        <fullName evidence="3">SHSP domain-containing protein</fullName>
    </recommendedName>
</protein>